<gene>
    <name evidence="1" type="primary">PARPA_02219.1 scaffold 3493</name>
</gene>
<sequence length="113" mass="12606">MAYADDIVCLLSSPSDLENSSTLVSLLLVAFPLPSLGQRSWRLRLPWNSCRLFIGLLSSLILPLSWDFMLSLVESKLLGYRQESFLAAGIPHCPPPVFSVDYHDSAFISINTY</sequence>
<dbReference type="EMBL" id="LN720399">
    <property type="protein sequence ID" value="CEP08830.1"/>
    <property type="molecule type" value="Genomic_DNA"/>
</dbReference>
<proteinExistence type="predicted"/>
<name>A0A0B7MZZ6_9FUNG</name>
<accession>A0A0B7MZZ6</accession>
<evidence type="ECO:0000313" key="2">
    <source>
        <dbReference type="Proteomes" id="UP000054107"/>
    </source>
</evidence>
<keyword evidence="2" id="KW-1185">Reference proteome</keyword>
<dbReference type="Proteomes" id="UP000054107">
    <property type="component" value="Unassembled WGS sequence"/>
</dbReference>
<evidence type="ECO:0000313" key="1">
    <source>
        <dbReference type="EMBL" id="CEP08830.1"/>
    </source>
</evidence>
<dbReference type="AlphaFoldDB" id="A0A0B7MZZ6"/>
<organism evidence="1 2">
    <name type="scientific">Parasitella parasitica</name>
    <dbReference type="NCBI Taxonomy" id="35722"/>
    <lineage>
        <taxon>Eukaryota</taxon>
        <taxon>Fungi</taxon>
        <taxon>Fungi incertae sedis</taxon>
        <taxon>Mucoromycota</taxon>
        <taxon>Mucoromycotina</taxon>
        <taxon>Mucoromycetes</taxon>
        <taxon>Mucorales</taxon>
        <taxon>Mucorineae</taxon>
        <taxon>Mucoraceae</taxon>
        <taxon>Parasitella</taxon>
    </lineage>
</organism>
<reference evidence="1 2" key="1">
    <citation type="submission" date="2014-09" db="EMBL/GenBank/DDBJ databases">
        <authorList>
            <person name="Ellenberger Sabrina"/>
        </authorList>
    </citation>
    <scope>NUCLEOTIDE SEQUENCE [LARGE SCALE GENOMIC DNA]</scope>
    <source>
        <strain evidence="1 2">CBS 412.66</strain>
    </source>
</reference>
<protein>
    <submittedName>
        <fullName evidence="1">Uncharacterized protein</fullName>
    </submittedName>
</protein>